<dbReference type="PANTHER" id="PTHR11802">
    <property type="entry name" value="SERINE PROTEASE FAMILY S10 SERINE CARBOXYPEPTIDASE"/>
    <property type="match status" value="1"/>
</dbReference>
<evidence type="ECO:0000256" key="4">
    <source>
        <dbReference type="ARBA" id="ARBA00022801"/>
    </source>
</evidence>
<protein>
    <recommendedName>
        <fullName evidence="9">Carboxypeptidase</fullName>
    </recommendedName>
</protein>
<keyword evidence="5" id="KW-0325">Glycoprotein</keyword>
<evidence type="ECO:0000256" key="5">
    <source>
        <dbReference type="ARBA" id="ARBA00023180"/>
    </source>
</evidence>
<dbReference type="EMBL" id="JAPDMQ010000007">
    <property type="protein sequence ID" value="KAK0540812.1"/>
    <property type="molecule type" value="Genomic_DNA"/>
</dbReference>
<evidence type="ECO:0000256" key="3">
    <source>
        <dbReference type="ARBA" id="ARBA00022670"/>
    </source>
</evidence>
<feature type="chain" id="PRO_5042944227" description="Carboxypeptidase" evidence="6">
    <location>
        <begin position="27"/>
        <end position="527"/>
    </location>
</feature>
<reference evidence="7" key="1">
    <citation type="journal article" date="2023" name="PhytoFront">
        <title>Draft Genome Resources of Seven Strains of Tilletia horrida, Causal Agent of Kernel Smut of Rice.</title>
        <authorList>
            <person name="Khanal S."/>
            <person name="Antony Babu S."/>
            <person name="Zhou X.G."/>
        </authorList>
    </citation>
    <scope>NUCLEOTIDE SEQUENCE</scope>
    <source>
        <strain evidence="7">TX3</strain>
    </source>
</reference>
<evidence type="ECO:0000256" key="1">
    <source>
        <dbReference type="ARBA" id="ARBA00009431"/>
    </source>
</evidence>
<dbReference type="Proteomes" id="UP001176521">
    <property type="component" value="Unassembled WGS sequence"/>
</dbReference>
<comment type="similarity">
    <text evidence="1">Belongs to the peptidase S10 family.</text>
</comment>
<dbReference type="GO" id="GO:0006508">
    <property type="term" value="P:proteolysis"/>
    <property type="evidence" value="ECO:0007669"/>
    <property type="project" value="UniProtKB-KW"/>
</dbReference>
<evidence type="ECO:0000256" key="6">
    <source>
        <dbReference type="SAM" id="SignalP"/>
    </source>
</evidence>
<dbReference type="PANTHER" id="PTHR11802:SF479">
    <property type="entry name" value="CARBOXYPEPTIDASE"/>
    <property type="match status" value="1"/>
</dbReference>
<accession>A0AAN6JN94</accession>
<keyword evidence="2" id="KW-0121">Carboxypeptidase</keyword>
<dbReference type="PRINTS" id="PR00724">
    <property type="entry name" value="CRBOXYPTASEC"/>
</dbReference>
<keyword evidence="8" id="KW-1185">Reference proteome</keyword>
<sequence>MKSATFLSGMLLPILLATIQVGEVVGRIAFSDSVMNPLAANAMSSKPPTVNFKPDLVASLNKCSGTSCSSSMNFSTPAAKAFEVGQQLPGIPFTLPNSWAGNLPVNKTTPDQQLWFWLWTSETATDTLTIWINGGPGCSSMIGAIAENGPFLYKDNERGPYRNPKSWTKLTNMLYVDQPIGVGYTVGKPEDRNEVDAARNFAGFLDNFYEAFPEMKGKKLFFTGESYAGLYLQFMAKYEYERGNPHNLQGIMIVDGVLESDRDLQESVTAYDYATHFRELLALNDTDLATIKAYSDAQNYTNYTADNLRYPLSGPLPPVAADDQIITMRALWNLSAAKYEDEDNFNLYNIGQRDSEPASILSDGPDQSSVWFSSEEVKKALHTSMNDTWYECSEVFANSTPIAPKDTPTLQGIIEQTNITVLVHGMWDMRLLVNGTKLVVQDTEWRGKRGFQAPPTARFYDSDGVPAGKYQTERGLSLVTVDQAGHMVPGDAPSSAFALLKFLLGQGELGSPYGADSADKAKCKRST</sequence>
<feature type="signal peptide" evidence="6">
    <location>
        <begin position="1"/>
        <end position="26"/>
    </location>
</feature>
<evidence type="ECO:0000313" key="7">
    <source>
        <dbReference type="EMBL" id="KAK0540812.1"/>
    </source>
</evidence>
<comment type="caution">
    <text evidence="7">The sequence shown here is derived from an EMBL/GenBank/DDBJ whole genome shotgun (WGS) entry which is preliminary data.</text>
</comment>
<dbReference type="Pfam" id="PF00450">
    <property type="entry name" value="Peptidase_S10"/>
    <property type="match status" value="1"/>
</dbReference>
<evidence type="ECO:0000256" key="2">
    <source>
        <dbReference type="ARBA" id="ARBA00022645"/>
    </source>
</evidence>
<dbReference type="Gene3D" id="3.40.50.1820">
    <property type="entry name" value="alpha/beta hydrolase"/>
    <property type="match status" value="1"/>
</dbReference>
<dbReference type="InterPro" id="IPR001563">
    <property type="entry name" value="Peptidase_S10"/>
</dbReference>
<organism evidence="7 8">
    <name type="scientific">Tilletia horrida</name>
    <dbReference type="NCBI Taxonomy" id="155126"/>
    <lineage>
        <taxon>Eukaryota</taxon>
        <taxon>Fungi</taxon>
        <taxon>Dikarya</taxon>
        <taxon>Basidiomycota</taxon>
        <taxon>Ustilaginomycotina</taxon>
        <taxon>Exobasidiomycetes</taxon>
        <taxon>Tilletiales</taxon>
        <taxon>Tilletiaceae</taxon>
        <taxon>Tilletia</taxon>
    </lineage>
</organism>
<evidence type="ECO:0000313" key="8">
    <source>
        <dbReference type="Proteomes" id="UP001176521"/>
    </source>
</evidence>
<keyword evidence="4" id="KW-0378">Hydrolase</keyword>
<dbReference type="InterPro" id="IPR033124">
    <property type="entry name" value="Ser_caboxypep_his_AS"/>
</dbReference>
<evidence type="ECO:0008006" key="9">
    <source>
        <dbReference type="Google" id="ProtNLM"/>
    </source>
</evidence>
<dbReference type="PROSITE" id="PS00560">
    <property type="entry name" value="CARBOXYPEPT_SER_HIS"/>
    <property type="match status" value="1"/>
</dbReference>
<dbReference type="GO" id="GO:0004185">
    <property type="term" value="F:serine-type carboxypeptidase activity"/>
    <property type="evidence" value="ECO:0007669"/>
    <property type="project" value="InterPro"/>
</dbReference>
<keyword evidence="3" id="KW-0645">Protease</keyword>
<gene>
    <name evidence="7" type="ORF">OC842_000265</name>
</gene>
<dbReference type="AlphaFoldDB" id="A0AAN6JN94"/>
<proteinExistence type="inferred from homology"/>
<keyword evidence="6" id="KW-0732">Signal</keyword>
<name>A0AAN6JN94_9BASI</name>
<dbReference type="SUPFAM" id="SSF53474">
    <property type="entry name" value="alpha/beta-Hydrolases"/>
    <property type="match status" value="1"/>
</dbReference>
<dbReference type="InterPro" id="IPR029058">
    <property type="entry name" value="AB_hydrolase_fold"/>
</dbReference>